<name>A0A9X2Q6V8_9BACT</name>
<evidence type="ECO:0000313" key="3">
    <source>
        <dbReference type="Proteomes" id="UP001155057"/>
    </source>
</evidence>
<organism evidence="2 3">
    <name type="scientific">Salinibacter ruber</name>
    <dbReference type="NCBI Taxonomy" id="146919"/>
    <lineage>
        <taxon>Bacteria</taxon>
        <taxon>Pseudomonadati</taxon>
        <taxon>Rhodothermota</taxon>
        <taxon>Rhodothermia</taxon>
        <taxon>Rhodothermales</taxon>
        <taxon>Salinibacteraceae</taxon>
        <taxon>Salinibacter</taxon>
    </lineage>
</organism>
<reference evidence="2" key="1">
    <citation type="submission" date="2022-08" db="EMBL/GenBank/DDBJ databases">
        <title>Genomic Encyclopedia of Type Strains, Phase V (KMG-V): Genome sequencing to study the core and pangenomes of soil and plant-associated prokaryotes.</title>
        <authorList>
            <person name="Whitman W."/>
        </authorList>
    </citation>
    <scope>NUCLEOTIDE SEQUENCE</scope>
    <source>
        <strain evidence="2">SP3049</strain>
    </source>
</reference>
<feature type="compositionally biased region" description="Polar residues" evidence="1">
    <location>
        <begin position="62"/>
        <end position="74"/>
    </location>
</feature>
<gene>
    <name evidence="2" type="ORF">GGP61_002903</name>
</gene>
<proteinExistence type="predicted"/>
<evidence type="ECO:0000256" key="1">
    <source>
        <dbReference type="SAM" id="MobiDB-lite"/>
    </source>
</evidence>
<sequence length="74" mass="7305">MFSVSDRLAPGEEATGVCLLPLLLAAAFTLVLPACSGGGSNEESDGNNGGGRLTAQVAPSGLSATSQDESIVPE</sequence>
<accession>A0A9X2Q6V8</accession>
<comment type="caution">
    <text evidence="2">The sequence shown here is derived from an EMBL/GenBank/DDBJ whole genome shotgun (WGS) entry which is preliminary data.</text>
</comment>
<evidence type="ECO:0000313" key="2">
    <source>
        <dbReference type="EMBL" id="MCS3711270.1"/>
    </source>
</evidence>
<dbReference type="AlphaFoldDB" id="A0A9X2Q6V8"/>
<feature type="region of interest" description="Disordered" evidence="1">
    <location>
        <begin position="37"/>
        <end position="74"/>
    </location>
</feature>
<protein>
    <submittedName>
        <fullName evidence="2">Uncharacterized protein</fullName>
    </submittedName>
</protein>
<dbReference type="Proteomes" id="UP001155057">
    <property type="component" value="Unassembled WGS sequence"/>
</dbReference>
<dbReference type="EMBL" id="JANUAE010000012">
    <property type="protein sequence ID" value="MCS3711270.1"/>
    <property type="molecule type" value="Genomic_DNA"/>
</dbReference>